<feature type="signal peptide" evidence="1">
    <location>
        <begin position="1"/>
        <end position="18"/>
    </location>
</feature>
<dbReference type="InterPro" id="IPR014485">
    <property type="entry name" value="Pesterase_C1039"/>
</dbReference>
<dbReference type="GO" id="GO:0009166">
    <property type="term" value="P:nucleotide catabolic process"/>
    <property type="evidence" value="ECO:0007669"/>
    <property type="project" value="InterPro"/>
</dbReference>
<feature type="domain" description="Putative 5'-nucleotidase C-terminal" evidence="3">
    <location>
        <begin position="361"/>
        <end position="561"/>
    </location>
</feature>
<evidence type="ECO:0000313" key="5">
    <source>
        <dbReference type="Proteomes" id="UP000054567"/>
    </source>
</evidence>
<evidence type="ECO:0000259" key="2">
    <source>
        <dbReference type="Pfam" id="PF00149"/>
    </source>
</evidence>
<dbReference type="Pfam" id="PF21953">
    <property type="entry name" value="NadN_nucleosid_C"/>
    <property type="match status" value="1"/>
</dbReference>
<dbReference type="GO" id="GO:0005829">
    <property type="term" value="C:cytosol"/>
    <property type="evidence" value="ECO:0007669"/>
    <property type="project" value="TreeGrafter"/>
</dbReference>
<dbReference type="PANTHER" id="PTHR11575:SF43">
    <property type="entry name" value="SER_THR PROTEIN PHOSPHATASE FAMILY (AFU_ORTHOLOGUE AFUA_3G04160)"/>
    <property type="match status" value="1"/>
</dbReference>
<name>A0A0J6IB14_COCPO</name>
<dbReference type="InterPro" id="IPR053828">
    <property type="entry name" value="Nucleosidase_C"/>
</dbReference>
<proteinExistence type="predicted"/>
<feature type="chain" id="PRO_5005274267" evidence="1">
    <location>
        <begin position="19"/>
        <end position="603"/>
    </location>
</feature>
<dbReference type="InterPro" id="IPR041823">
    <property type="entry name" value="YHR202W_N"/>
</dbReference>
<dbReference type="FunFam" id="3.60.21.10:FF:000043">
    <property type="entry name" value="Ser/Thr protein phosphatase family"/>
    <property type="match status" value="1"/>
</dbReference>
<dbReference type="AlphaFoldDB" id="A0A0J6IB14"/>
<dbReference type="GO" id="GO:0005576">
    <property type="term" value="C:extracellular region"/>
    <property type="evidence" value="ECO:0007669"/>
    <property type="project" value="UniProtKB-ARBA"/>
</dbReference>
<dbReference type="OrthoDB" id="7722975at2759"/>
<dbReference type="SUPFAM" id="SSF55816">
    <property type="entry name" value="5'-nucleotidase (syn. UDP-sugar hydrolase), C-terminal domain"/>
    <property type="match status" value="1"/>
</dbReference>
<dbReference type="Gene3D" id="3.60.21.10">
    <property type="match status" value="1"/>
</dbReference>
<dbReference type="Pfam" id="PF00149">
    <property type="entry name" value="Metallophos"/>
    <property type="match status" value="1"/>
</dbReference>
<dbReference type="EMBL" id="DS268111">
    <property type="protein sequence ID" value="KMM68827.1"/>
    <property type="molecule type" value="Genomic_DNA"/>
</dbReference>
<dbReference type="Proteomes" id="UP000054567">
    <property type="component" value="Unassembled WGS sequence"/>
</dbReference>
<reference evidence="5" key="3">
    <citation type="journal article" date="2010" name="Genome Res.">
        <title>Population genomic sequencing of Coccidioides fungi reveals recent hybridization and transposon control.</title>
        <authorList>
            <person name="Neafsey D.E."/>
            <person name="Barker B.M."/>
            <person name="Sharpton T.J."/>
            <person name="Stajich J.E."/>
            <person name="Park D.J."/>
            <person name="Whiston E."/>
            <person name="Hung C.-Y."/>
            <person name="McMahan C."/>
            <person name="White J."/>
            <person name="Sykes S."/>
            <person name="Heiman D."/>
            <person name="Young S."/>
            <person name="Zeng Q."/>
            <person name="Abouelleil A."/>
            <person name="Aftuck L."/>
            <person name="Bessette D."/>
            <person name="Brown A."/>
            <person name="FitzGerald M."/>
            <person name="Lui A."/>
            <person name="Macdonald J.P."/>
            <person name="Priest M."/>
            <person name="Orbach M.J."/>
            <person name="Galgiani J.N."/>
            <person name="Kirkland T.N."/>
            <person name="Cole G.T."/>
            <person name="Birren B.W."/>
            <person name="Henn M.R."/>
            <person name="Taylor J.W."/>
            <person name="Rounsley S.D."/>
        </authorList>
    </citation>
    <scope>NUCLEOTIDE SEQUENCE [LARGE SCALE GENOMIC DNA]</scope>
    <source>
        <strain evidence="5">RMSCC 3488</strain>
    </source>
</reference>
<dbReference type="PANTHER" id="PTHR11575">
    <property type="entry name" value="5'-NUCLEOTIDASE-RELATED"/>
    <property type="match status" value="1"/>
</dbReference>
<sequence>MLKSLTAVLVGLAGSVLGTQPNAPDPIPAPLRDLTWGQLNFLHTTDTHGWLAGHLNEAQYGADWGDYVSFAAHMRKKAEAAGTDLLLIDTGDRIEGNGLYDASDPKGRYTADIFKSQDIDVLCSGNHELYKRQSSEDEYFITVPNFKGHYISSNIDIIDPRTGDIVPLAPRFKKFTTQIQGIRIVAFGFLFNFKDNFKNTVVQPVEETVKQEWFHEAIQDKEVDLFLVIGHVPVQSKEYDTIFKAIRGANWDVPIQFFGGHFHIRDYVKYDEKSYGLASGRFMETIGFMSISGLSAGGKKSSESLSFNRRYIDNNLWSFHYHSSHNETTFPTEKGNAVSEMILKARRALDLDRIYGCSPENLWMSRAKYPSQSSIYTWLEEKVLPDTLRGDRPAMAILNTGAIRFDLFKGRVTEESAYNLSPFTGGFRFTKNVPYDKSIKILEVLNKAPRIFSQQPGVPSSALLVSPEQLATSGDIKSPLQHNQVPFEVSDFSSHEMDLIPGYTTEDAAGNDGDDTIHSPISFYRLPNCIQAFIPVVKEEKRTVKPDTVDLIYLEFIEPFIDVAAKFVGLDFDVKRDTAEYKPGSSLRSIIVDWVEHNWKCEG</sequence>
<protein>
    <submittedName>
        <fullName evidence="4">Vacuolar protein</fullName>
    </submittedName>
</protein>
<dbReference type="InterPro" id="IPR006179">
    <property type="entry name" value="5_nucleotidase/apyrase"/>
</dbReference>
<dbReference type="VEuPathDB" id="FungiDB:CPAG_05151"/>
<organism evidence="4 5">
    <name type="scientific">Coccidioides posadasii RMSCC 3488</name>
    <dbReference type="NCBI Taxonomy" id="454284"/>
    <lineage>
        <taxon>Eukaryota</taxon>
        <taxon>Fungi</taxon>
        <taxon>Dikarya</taxon>
        <taxon>Ascomycota</taxon>
        <taxon>Pezizomycotina</taxon>
        <taxon>Eurotiomycetes</taxon>
        <taxon>Eurotiomycetidae</taxon>
        <taxon>Onygenales</taxon>
        <taxon>Onygenaceae</taxon>
        <taxon>Coccidioides</taxon>
    </lineage>
</organism>
<dbReference type="InterPro" id="IPR029052">
    <property type="entry name" value="Metallo-depent_PP-like"/>
</dbReference>
<dbReference type="Gene3D" id="3.90.780.10">
    <property type="entry name" value="5'-Nucleotidase, C-terminal domain"/>
    <property type="match status" value="2"/>
</dbReference>
<evidence type="ECO:0000313" key="4">
    <source>
        <dbReference type="EMBL" id="KMM68827.1"/>
    </source>
</evidence>
<accession>A0A0J6IB14</accession>
<dbReference type="PIRSF" id="PIRSF017316">
    <property type="entry name" value="Pesterase_C1039"/>
    <property type="match status" value="1"/>
</dbReference>
<dbReference type="CDD" id="cd07407">
    <property type="entry name" value="MPP_YHR202W_N"/>
    <property type="match status" value="1"/>
</dbReference>
<reference evidence="5" key="2">
    <citation type="journal article" date="2009" name="Genome Res.">
        <title>Comparative genomic analyses of the human fungal pathogens Coccidioides and their relatives.</title>
        <authorList>
            <person name="Sharpton T.J."/>
            <person name="Stajich J.E."/>
            <person name="Rounsley S.D."/>
            <person name="Gardner M.J."/>
            <person name="Wortman J.R."/>
            <person name="Jordar V.S."/>
            <person name="Maiti R."/>
            <person name="Kodira C.D."/>
            <person name="Neafsey D.E."/>
            <person name="Zeng Q."/>
            <person name="Hung C.-Y."/>
            <person name="McMahan C."/>
            <person name="Muszewska A."/>
            <person name="Grynberg M."/>
            <person name="Mandel M.A."/>
            <person name="Kellner E.M."/>
            <person name="Barker B.M."/>
            <person name="Galgiani J.N."/>
            <person name="Orbach M.J."/>
            <person name="Kirkland T.N."/>
            <person name="Cole G.T."/>
            <person name="Henn M.R."/>
            <person name="Birren B.W."/>
            <person name="Taylor J.W."/>
        </authorList>
    </citation>
    <scope>NUCLEOTIDE SEQUENCE [LARGE SCALE GENOMIC DNA]</scope>
    <source>
        <strain evidence="5">RMSCC 3488</strain>
    </source>
</reference>
<keyword evidence="1" id="KW-0732">Signal</keyword>
<reference evidence="4 5" key="1">
    <citation type="submission" date="2007-06" db="EMBL/GenBank/DDBJ databases">
        <title>The Genome Sequence of Coccidioides posadasii RMSCC_3488.</title>
        <authorList>
            <consortium name="Coccidioides Genome Resources Consortium"/>
            <consortium name="The Broad Institute Genome Sequencing Platform"/>
            <person name="Henn M.R."/>
            <person name="Sykes S."/>
            <person name="Young S."/>
            <person name="Jaffe D."/>
            <person name="Berlin A."/>
            <person name="Alvarez P."/>
            <person name="Butler J."/>
            <person name="Gnerre S."/>
            <person name="Grabherr M."/>
            <person name="Mauceli E."/>
            <person name="Brockman W."/>
            <person name="Kodira C."/>
            <person name="Alvarado L."/>
            <person name="Zeng Q."/>
            <person name="Crawford M."/>
            <person name="Antoine C."/>
            <person name="Devon K."/>
            <person name="Galgiani J."/>
            <person name="Orsborn K."/>
            <person name="Lewis M.L."/>
            <person name="Nusbaum C."/>
            <person name="Galagan J."/>
            <person name="Birren B."/>
        </authorList>
    </citation>
    <scope>NUCLEOTIDE SEQUENCE [LARGE SCALE GENOMIC DNA]</scope>
    <source>
        <strain evidence="4 5">RMSCC 3488</strain>
    </source>
</reference>
<feature type="domain" description="Calcineurin-like phosphoesterase" evidence="2">
    <location>
        <begin position="40"/>
        <end position="264"/>
    </location>
</feature>
<dbReference type="InterPro" id="IPR036907">
    <property type="entry name" value="5'-Nucleotdase_C_sf"/>
</dbReference>
<dbReference type="InterPro" id="IPR004843">
    <property type="entry name" value="Calcineurin-like_PHP"/>
</dbReference>
<dbReference type="SUPFAM" id="SSF56300">
    <property type="entry name" value="Metallo-dependent phosphatases"/>
    <property type="match status" value="1"/>
</dbReference>
<evidence type="ECO:0000256" key="1">
    <source>
        <dbReference type="SAM" id="SignalP"/>
    </source>
</evidence>
<evidence type="ECO:0000259" key="3">
    <source>
        <dbReference type="Pfam" id="PF21953"/>
    </source>
</evidence>
<dbReference type="GO" id="GO:0016787">
    <property type="term" value="F:hydrolase activity"/>
    <property type="evidence" value="ECO:0007669"/>
    <property type="project" value="InterPro"/>
</dbReference>
<gene>
    <name evidence="4" type="ORF">CPAG_05151</name>
</gene>